<keyword evidence="5" id="KW-0456">Lyase</keyword>
<dbReference type="SUPFAM" id="SSF49863">
    <property type="entry name" value="Hyaluronate lyase-like, C-terminal domain"/>
    <property type="match status" value="1"/>
</dbReference>
<evidence type="ECO:0000256" key="6">
    <source>
        <dbReference type="SAM" id="SignalP"/>
    </source>
</evidence>
<dbReference type="InterPro" id="IPR015177">
    <property type="entry name" value="Lyase_catalyt"/>
</dbReference>
<dbReference type="InterPro" id="IPR011071">
    <property type="entry name" value="Lyase_8-like_C"/>
</dbReference>
<dbReference type="Pfam" id="PF09092">
    <property type="entry name" value="Lyase_N"/>
    <property type="match status" value="1"/>
</dbReference>
<dbReference type="RefSeq" id="WP_205095656.1">
    <property type="nucleotide sequence ID" value="NZ_JACLYZ010000019.1"/>
</dbReference>
<sequence>MSRRYIILVSSLLLCCGLPLRAQSVIGFEDGVPAEFSASTKKALSVTDRYYKEGGKSLEWEFQPGATMTVALQEPIVLKAKTHDKCGTTLWLYNEKPQQDSLRFEFLDAAGKVRYWFTYRLASAGWRACWIGFKSMRGDKLAGAPEMELTACRLVAPQRKGRVYLDRWTMLEKNMNLRTTPDIQVPYNSLAVGRDLWHWCRVWEWEQYTYDIPRPAQLTEQQKRDLKSIEKKLDEALAPPSNVDGAVKKARNTYNKAAIEPSGSGFVGSPLLTPDELDRKQGEISWNDLEAMLSGFAYEAVCKKSYEGRRDYFTVWQYAIDQGFAYGSGMGTNHHYGYQIRKIYTTAWLMRDAIRKSAQADDIIRTLVFWSALQETRRPCADVRDEMLDSWNTLLQAKLISAMLLPDDCDRVQALQGLSRWVSGSVKFTPGTIGGLKVDGTTFHHGGFYPGYTTGALATVADYVEMTSGTEFVPTLDARQRLAGAFIAMRNYCNLHEWGTGIGGRHPFTGKMGAADIKAFAQLALSGDLSGGNEAFDHQLAADYLRLIDGKNTPQARFFKEQGVQPAPAPQGFFVYNYGAAGIFRGGDWMVTLKGYNTNVWGSEIYTKDNRYGRYQSYGSVQIMGGKSRKASGFVENGWDWNRLPGTTTIHLPLDLLDNPRPGTLMARSPEEFAGASSLEGRNGMFAMKLAEADYKNFTPDFRARKSVFCFGNHMVCLGTGISNSNAQYPTETTLFQVEYRPGKAAPSIMGQTVDKPTFGTKMAGGPQCWLGDGYGNHYQVHEGLVRVQITEQASRNERTKAENKGVQASAFLIHGAAPQDATYAYTVWLQPTDEQLARAKEEAPCTIVRRDNAAHIVQDHATGITAYAAFDDITTEGDACVAAIPAETMVMQRTDADGTLIVSVCDPNLHIREKTYTTPEPSAPSQKTLRLHGSWQLAQASDRVQLTAADGGCTDVTVTCQHGMPVEFRLVRK</sequence>
<dbReference type="InterPro" id="IPR008979">
    <property type="entry name" value="Galactose-bd-like_sf"/>
</dbReference>
<dbReference type="InterPro" id="IPR014718">
    <property type="entry name" value="GH-type_carb-bd"/>
</dbReference>
<dbReference type="PANTHER" id="PTHR37322">
    <property type="match status" value="1"/>
</dbReference>
<proteinExistence type="inferred from homology"/>
<dbReference type="SUPFAM" id="SSF74650">
    <property type="entry name" value="Galactose mutarotase-like"/>
    <property type="match status" value="1"/>
</dbReference>
<evidence type="ECO:0000259" key="9">
    <source>
        <dbReference type="Pfam" id="PF09093"/>
    </source>
</evidence>
<evidence type="ECO:0000313" key="11">
    <source>
        <dbReference type="Proteomes" id="UP000766986"/>
    </source>
</evidence>
<keyword evidence="6" id="KW-0732">Signal</keyword>
<dbReference type="Gene3D" id="1.50.10.100">
    <property type="entry name" value="Chondroitin AC/alginate lyase"/>
    <property type="match status" value="1"/>
</dbReference>
<feature type="domain" description="Lyase catalytic" evidence="9">
    <location>
        <begin position="217"/>
        <end position="553"/>
    </location>
</feature>
<evidence type="ECO:0000256" key="4">
    <source>
        <dbReference type="ARBA" id="ARBA00022837"/>
    </source>
</evidence>
<accession>A0ABS2E1C3</accession>
<dbReference type="InterPro" id="IPR015176">
    <property type="entry name" value="Lyase_N"/>
</dbReference>
<feature type="signal peptide" evidence="6">
    <location>
        <begin position="1"/>
        <end position="22"/>
    </location>
</feature>
<keyword evidence="11" id="KW-1185">Reference proteome</keyword>
<protein>
    <submittedName>
        <fullName evidence="10">Chondroitinase</fullName>
    </submittedName>
</protein>
<feature type="domain" description="Lyase N-terminal" evidence="8">
    <location>
        <begin position="23"/>
        <end position="186"/>
    </location>
</feature>
<dbReference type="InterPro" id="IPR003159">
    <property type="entry name" value="Lyase_8_central_dom"/>
</dbReference>
<dbReference type="InterPro" id="IPR011013">
    <property type="entry name" value="Gal_mutarotase_sf_dom"/>
</dbReference>
<dbReference type="InterPro" id="IPR039174">
    <property type="entry name" value="Chondroitin_ABC_lyase"/>
</dbReference>
<organism evidence="10 11">
    <name type="scientific">Mediterranea massiliensis</name>
    <dbReference type="NCBI Taxonomy" id="1841865"/>
    <lineage>
        <taxon>Bacteria</taxon>
        <taxon>Pseudomonadati</taxon>
        <taxon>Bacteroidota</taxon>
        <taxon>Bacteroidia</taxon>
        <taxon>Bacteroidales</taxon>
        <taxon>Bacteroidaceae</taxon>
        <taxon>Mediterranea</taxon>
    </lineage>
</organism>
<feature type="chain" id="PRO_5046580847" evidence="6">
    <location>
        <begin position="23"/>
        <end position="974"/>
    </location>
</feature>
<keyword evidence="4" id="KW-0106">Calcium</keyword>
<evidence type="ECO:0000259" key="7">
    <source>
        <dbReference type="Pfam" id="PF02278"/>
    </source>
</evidence>
<evidence type="ECO:0000256" key="3">
    <source>
        <dbReference type="ARBA" id="ARBA00011245"/>
    </source>
</evidence>
<dbReference type="Pfam" id="PF02278">
    <property type="entry name" value="Lyase_8"/>
    <property type="match status" value="1"/>
</dbReference>
<dbReference type="InterPro" id="IPR008929">
    <property type="entry name" value="Chondroitin_lyas"/>
</dbReference>
<dbReference type="EMBL" id="JACLYZ010000019">
    <property type="protein sequence ID" value="MBM6735431.1"/>
    <property type="molecule type" value="Genomic_DNA"/>
</dbReference>
<gene>
    <name evidence="10" type="ORF">H7U35_09390</name>
</gene>
<comment type="similarity">
    <text evidence="2">Belongs to the polysaccharide lyase 8 family.</text>
</comment>
<dbReference type="Gene3D" id="2.70.98.10">
    <property type="match status" value="1"/>
</dbReference>
<feature type="domain" description="Polysaccharide lyase family 8 central" evidence="7">
    <location>
        <begin position="583"/>
        <end position="828"/>
    </location>
</feature>
<dbReference type="Pfam" id="PF09093">
    <property type="entry name" value="Lyase_catalyt"/>
    <property type="match status" value="1"/>
</dbReference>
<dbReference type="Proteomes" id="UP000766986">
    <property type="component" value="Unassembled WGS sequence"/>
</dbReference>
<evidence type="ECO:0000256" key="5">
    <source>
        <dbReference type="ARBA" id="ARBA00023239"/>
    </source>
</evidence>
<dbReference type="Gene3D" id="2.60.120.430">
    <property type="entry name" value="Galactose-binding lectin"/>
    <property type="match status" value="1"/>
</dbReference>
<dbReference type="SUPFAM" id="SSF49785">
    <property type="entry name" value="Galactose-binding domain-like"/>
    <property type="match status" value="1"/>
</dbReference>
<comment type="cofactor">
    <cofactor evidence="1">
        <name>Ca(2+)</name>
        <dbReference type="ChEBI" id="CHEBI:29108"/>
    </cofactor>
</comment>
<dbReference type="SUPFAM" id="SSF48230">
    <property type="entry name" value="Chondroitin AC/alginate lyase"/>
    <property type="match status" value="1"/>
</dbReference>
<name>A0ABS2E1C3_9BACT</name>
<dbReference type="Gene3D" id="2.60.220.10">
    <property type="entry name" value="Polysaccharide lyase family 8-like, C-terminal"/>
    <property type="match status" value="1"/>
</dbReference>
<evidence type="ECO:0000259" key="8">
    <source>
        <dbReference type="Pfam" id="PF09092"/>
    </source>
</evidence>
<evidence type="ECO:0000256" key="1">
    <source>
        <dbReference type="ARBA" id="ARBA00001913"/>
    </source>
</evidence>
<reference evidence="10 11" key="1">
    <citation type="journal article" date="2021" name="Sci. Rep.">
        <title>The distribution of antibiotic resistance genes in chicken gut microbiota commensals.</title>
        <authorList>
            <person name="Juricova H."/>
            <person name="Matiasovicova J."/>
            <person name="Kubasova T."/>
            <person name="Cejkova D."/>
            <person name="Rychlik I."/>
        </authorList>
    </citation>
    <scope>NUCLEOTIDE SEQUENCE [LARGE SCALE GENOMIC DNA]</scope>
    <source>
        <strain evidence="10 11">An772</strain>
    </source>
</reference>
<evidence type="ECO:0000313" key="10">
    <source>
        <dbReference type="EMBL" id="MBM6735431.1"/>
    </source>
</evidence>
<dbReference type="PANTHER" id="PTHR37322:SF3">
    <property type="entry name" value="CHONDROITIN SULFATE ABC EXOLYASE"/>
    <property type="match status" value="1"/>
</dbReference>
<evidence type="ECO:0000256" key="2">
    <source>
        <dbReference type="ARBA" id="ARBA00006699"/>
    </source>
</evidence>
<comment type="caution">
    <text evidence="10">The sequence shown here is derived from an EMBL/GenBank/DDBJ whole genome shotgun (WGS) entry which is preliminary data.</text>
</comment>
<comment type="subunit">
    <text evidence="3">Monomer.</text>
</comment>